<evidence type="ECO:0000256" key="3">
    <source>
        <dbReference type="ARBA" id="ARBA00022475"/>
    </source>
</evidence>
<evidence type="ECO:0000313" key="10">
    <source>
        <dbReference type="EMBL" id="CAA9248926.1"/>
    </source>
</evidence>
<keyword evidence="6 7" id="KW-0472">Membrane</keyword>
<dbReference type="Gene3D" id="1.10.3720.10">
    <property type="entry name" value="MetI-like"/>
    <property type="match status" value="1"/>
</dbReference>
<keyword evidence="2 7" id="KW-0813">Transport</keyword>
<dbReference type="SUPFAM" id="SSF161098">
    <property type="entry name" value="MetI-like"/>
    <property type="match status" value="1"/>
</dbReference>
<gene>
    <name evidence="10" type="ORF">AVDCRST_MAG83-2062</name>
</gene>
<organism evidence="10">
    <name type="scientific">uncultured Arthrobacter sp</name>
    <dbReference type="NCBI Taxonomy" id="114050"/>
    <lineage>
        <taxon>Bacteria</taxon>
        <taxon>Bacillati</taxon>
        <taxon>Actinomycetota</taxon>
        <taxon>Actinomycetes</taxon>
        <taxon>Micrococcales</taxon>
        <taxon>Micrococcaceae</taxon>
        <taxon>Arthrobacter</taxon>
        <taxon>environmental samples</taxon>
    </lineage>
</organism>
<keyword evidence="5 7" id="KW-1133">Transmembrane helix</keyword>
<keyword evidence="3" id="KW-1003">Cell membrane</keyword>
<evidence type="ECO:0000256" key="1">
    <source>
        <dbReference type="ARBA" id="ARBA00004651"/>
    </source>
</evidence>
<comment type="similarity">
    <text evidence="7">Belongs to the binding-protein-dependent transport system permease family.</text>
</comment>
<proteinExistence type="inferred from homology"/>
<dbReference type="PROSITE" id="PS50928">
    <property type="entry name" value="ABC_TM1"/>
    <property type="match status" value="1"/>
</dbReference>
<sequence length="318" mass="33681">MTATPTRTGGAGRPPQAARRPAAAGRTPTARRSLRRAVPLVPAVVLLALFMLGPVIWSVYGSFTNASLSGTAASSPRFVGLDNYLALITDPDFPNALWLTVVFLLLSAVIGQNFLGLGLALLTAAAPKAVRSVVATTVVTAWVLPEIVAAFACYAFFSSDGTLNRMLAAVNAEPVDWLFTYPMAAVILANIWRGTAFSMMIYEAALNDVAPEITEAAVIDGAGGWKRLIYVTVPMIRNSISTNLMLITLQTLSVFTLIFVMTSGGPNQRSTTLPIFAYAEAFGLGKVGYGTAIATVMLLIGAVFSILYIRVLKPGDNS</sequence>
<dbReference type="InterPro" id="IPR000515">
    <property type="entry name" value="MetI-like"/>
</dbReference>
<dbReference type="PANTHER" id="PTHR43005:SF1">
    <property type="entry name" value="SPERMIDINE_PUTRESCINE TRANSPORT SYSTEM PERMEASE PROTEIN"/>
    <property type="match status" value="1"/>
</dbReference>
<dbReference type="GO" id="GO:0005886">
    <property type="term" value="C:plasma membrane"/>
    <property type="evidence" value="ECO:0007669"/>
    <property type="project" value="UniProtKB-SubCell"/>
</dbReference>
<dbReference type="EMBL" id="CADCTE010000119">
    <property type="protein sequence ID" value="CAA9248926.1"/>
    <property type="molecule type" value="Genomic_DNA"/>
</dbReference>
<dbReference type="InterPro" id="IPR035906">
    <property type="entry name" value="MetI-like_sf"/>
</dbReference>
<evidence type="ECO:0000256" key="2">
    <source>
        <dbReference type="ARBA" id="ARBA00022448"/>
    </source>
</evidence>
<accession>A0A6J4IDJ7</accession>
<feature type="transmembrane region" description="Helical" evidence="7">
    <location>
        <begin position="96"/>
        <end position="121"/>
    </location>
</feature>
<protein>
    <submittedName>
        <fullName evidence="10">ABC transporter, permease protein 1 (Cluster 1, maltose/g3p/polyamine/iron)</fullName>
    </submittedName>
</protein>
<name>A0A6J4IDJ7_9MICC</name>
<dbReference type="PANTHER" id="PTHR43005">
    <property type="entry name" value="BLR7065 PROTEIN"/>
    <property type="match status" value="1"/>
</dbReference>
<dbReference type="AlphaFoldDB" id="A0A6J4IDJ7"/>
<feature type="transmembrane region" description="Helical" evidence="7">
    <location>
        <begin position="40"/>
        <end position="60"/>
    </location>
</feature>
<feature type="transmembrane region" description="Helical" evidence="7">
    <location>
        <begin position="177"/>
        <end position="193"/>
    </location>
</feature>
<evidence type="ECO:0000256" key="6">
    <source>
        <dbReference type="ARBA" id="ARBA00023136"/>
    </source>
</evidence>
<feature type="transmembrane region" description="Helical" evidence="7">
    <location>
        <begin position="133"/>
        <end position="157"/>
    </location>
</feature>
<dbReference type="Pfam" id="PF00528">
    <property type="entry name" value="BPD_transp_1"/>
    <property type="match status" value="1"/>
</dbReference>
<comment type="subcellular location">
    <subcellularLocation>
        <location evidence="1 7">Cell membrane</location>
        <topology evidence="1 7">Multi-pass membrane protein</topology>
    </subcellularLocation>
</comment>
<evidence type="ECO:0000256" key="8">
    <source>
        <dbReference type="SAM" id="MobiDB-lite"/>
    </source>
</evidence>
<dbReference type="CDD" id="cd06261">
    <property type="entry name" value="TM_PBP2"/>
    <property type="match status" value="1"/>
</dbReference>
<feature type="domain" description="ABC transmembrane type-1" evidence="9">
    <location>
        <begin position="98"/>
        <end position="308"/>
    </location>
</feature>
<feature type="region of interest" description="Disordered" evidence="8">
    <location>
        <begin position="1"/>
        <end position="30"/>
    </location>
</feature>
<dbReference type="GO" id="GO:0055085">
    <property type="term" value="P:transmembrane transport"/>
    <property type="evidence" value="ECO:0007669"/>
    <property type="project" value="InterPro"/>
</dbReference>
<reference evidence="10" key="1">
    <citation type="submission" date="2020-02" db="EMBL/GenBank/DDBJ databases">
        <authorList>
            <person name="Meier V. D."/>
        </authorList>
    </citation>
    <scope>NUCLEOTIDE SEQUENCE</scope>
    <source>
        <strain evidence="10">AVDCRST_MAG83</strain>
    </source>
</reference>
<keyword evidence="4 7" id="KW-0812">Transmembrane</keyword>
<evidence type="ECO:0000256" key="5">
    <source>
        <dbReference type="ARBA" id="ARBA00022989"/>
    </source>
</evidence>
<evidence type="ECO:0000259" key="9">
    <source>
        <dbReference type="PROSITE" id="PS50928"/>
    </source>
</evidence>
<evidence type="ECO:0000256" key="7">
    <source>
        <dbReference type="RuleBase" id="RU363032"/>
    </source>
</evidence>
<feature type="transmembrane region" description="Helical" evidence="7">
    <location>
        <begin position="287"/>
        <end position="309"/>
    </location>
</feature>
<feature type="transmembrane region" description="Helical" evidence="7">
    <location>
        <begin position="244"/>
        <end position="267"/>
    </location>
</feature>
<evidence type="ECO:0000256" key="4">
    <source>
        <dbReference type="ARBA" id="ARBA00022692"/>
    </source>
</evidence>